<evidence type="ECO:0000256" key="1">
    <source>
        <dbReference type="ARBA" id="ARBA00005246"/>
    </source>
</evidence>
<feature type="compositionally biased region" description="Acidic residues" evidence="4">
    <location>
        <begin position="825"/>
        <end position="842"/>
    </location>
</feature>
<dbReference type="PANTHER" id="PTHR13430:SF4">
    <property type="entry name" value="AUTOPHAGY-RELATED PROTEIN 13"/>
    <property type="match status" value="1"/>
</dbReference>
<feature type="domain" description="Autophagy-related protein 13 N-terminal" evidence="5">
    <location>
        <begin position="1"/>
        <end position="175"/>
    </location>
</feature>
<dbReference type="Pfam" id="PF10033">
    <property type="entry name" value="ATG13"/>
    <property type="match status" value="1"/>
</dbReference>
<dbReference type="EMBL" id="JAAAIL010001483">
    <property type="protein sequence ID" value="KAG0268842.1"/>
    <property type="molecule type" value="Genomic_DNA"/>
</dbReference>
<comment type="similarity">
    <text evidence="1 3">Belongs to the ATG13 family. Fungi subfamily.</text>
</comment>
<evidence type="ECO:0000259" key="5">
    <source>
        <dbReference type="Pfam" id="PF10033"/>
    </source>
</evidence>
<dbReference type="Gene3D" id="6.10.140.1900">
    <property type="match status" value="1"/>
</dbReference>
<dbReference type="GO" id="GO:0034727">
    <property type="term" value="P:piecemeal microautophagy of the nucleus"/>
    <property type="evidence" value="ECO:0007669"/>
    <property type="project" value="TreeGrafter"/>
</dbReference>
<feature type="compositionally biased region" description="Low complexity" evidence="4">
    <location>
        <begin position="935"/>
        <end position="952"/>
    </location>
</feature>
<dbReference type="InterPro" id="IPR040182">
    <property type="entry name" value="ATG13"/>
</dbReference>
<proteinExistence type="inferred from homology"/>
<dbReference type="GO" id="GO:0000423">
    <property type="term" value="P:mitophagy"/>
    <property type="evidence" value="ECO:0007669"/>
    <property type="project" value="TreeGrafter"/>
</dbReference>
<dbReference type="GO" id="GO:0005829">
    <property type="term" value="C:cytosol"/>
    <property type="evidence" value="ECO:0007669"/>
    <property type="project" value="TreeGrafter"/>
</dbReference>
<feature type="compositionally biased region" description="Low complexity" evidence="4">
    <location>
        <begin position="428"/>
        <end position="442"/>
    </location>
</feature>
<evidence type="ECO:0000256" key="3">
    <source>
        <dbReference type="RuleBase" id="RU361214"/>
    </source>
</evidence>
<dbReference type="InterPro" id="IPR036570">
    <property type="entry name" value="HORMA_dom_sf"/>
</dbReference>
<reference evidence="6" key="1">
    <citation type="journal article" date="2020" name="Fungal Divers.">
        <title>Resolving the Mortierellaceae phylogeny through synthesis of multi-gene phylogenetics and phylogenomics.</title>
        <authorList>
            <person name="Vandepol N."/>
            <person name="Liber J."/>
            <person name="Desiro A."/>
            <person name="Na H."/>
            <person name="Kennedy M."/>
            <person name="Barry K."/>
            <person name="Grigoriev I.V."/>
            <person name="Miller A.N."/>
            <person name="O'Donnell K."/>
            <person name="Stajich J.E."/>
            <person name="Bonito G."/>
        </authorList>
    </citation>
    <scope>NUCLEOTIDE SEQUENCE</scope>
    <source>
        <strain evidence="6">NRRL 28262</strain>
    </source>
</reference>
<feature type="region of interest" description="Disordered" evidence="4">
    <location>
        <begin position="201"/>
        <end position="305"/>
    </location>
</feature>
<feature type="compositionally biased region" description="Polar residues" evidence="4">
    <location>
        <begin position="456"/>
        <end position="476"/>
    </location>
</feature>
<feature type="region of interest" description="Disordered" evidence="4">
    <location>
        <begin position="323"/>
        <end position="397"/>
    </location>
</feature>
<keyword evidence="2 3" id="KW-0072">Autophagy</keyword>
<feature type="compositionally biased region" description="Low complexity" evidence="4">
    <location>
        <begin position="339"/>
        <end position="393"/>
    </location>
</feature>
<dbReference type="GO" id="GO:0034497">
    <property type="term" value="P:protein localization to phagophore assembly site"/>
    <property type="evidence" value="ECO:0007669"/>
    <property type="project" value="TreeGrafter"/>
</dbReference>
<feature type="region of interest" description="Disordered" evidence="4">
    <location>
        <begin position="574"/>
        <end position="666"/>
    </location>
</feature>
<evidence type="ECO:0000313" key="7">
    <source>
        <dbReference type="Proteomes" id="UP001194580"/>
    </source>
</evidence>
<evidence type="ECO:0000313" key="6">
    <source>
        <dbReference type="EMBL" id="KAG0268842.1"/>
    </source>
</evidence>
<feature type="compositionally biased region" description="Polar residues" evidence="4">
    <location>
        <begin position="287"/>
        <end position="300"/>
    </location>
</feature>
<feature type="region of interest" description="Disordered" evidence="4">
    <location>
        <begin position="1116"/>
        <end position="1137"/>
    </location>
</feature>
<organism evidence="6 7">
    <name type="scientific">Linnemannia exigua</name>
    <dbReference type="NCBI Taxonomy" id="604196"/>
    <lineage>
        <taxon>Eukaryota</taxon>
        <taxon>Fungi</taxon>
        <taxon>Fungi incertae sedis</taxon>
        <taxon>Mucoromycota</taxon>
        <taxon>Mortierellomycotina</taxon>
        <taxon>Mortierellomycetes</taxon>
        <taxon>Mortierellales</taxon>
        <taxon>Mortierellaceae</taxon>
        <taxon>Linnemannia</taxon>
    </lineage>
</organism>
<feature type="compositionally biased region" description="Low complexity" evidence="4">
    <location>
        <begin position="255"/>
        <end position="270"/>
    </location>
</feature>
<comment type="caution">
    <text evidence="6">The sequence shown here is derived from an EMBL/GenBank/DDBJ whole genome shotgun (WGS) entry which is preliminary data.</text>
</comment>
<accession>A0AAD4D5N5</accession>
<gene>
    <name evidence="6" type="primary">ATG13</name>
    <name evidence="6" type="ORF">BGZ95_002295</name>
</gene>
<dbReference type="AlphaFoldDB" id="A0AAD4D5N5"/>
<evidence type="ECO:0000256" key="4">
    <source>
        <dbReference type="SAM" id="MobiDB-lite"/>
    </source>
</evidence>
<keyword evidence="7" id="KW-1185">Reference proteome</keyword>
<feature type="region of interest" description="Disordered" evidence="4">
    <location>
        <begin position="761"/>
        <end position="867"/>
    </location>
</feature>
<feature type="compositionally biased region" description="Gly residues" evidence="4">
    <location>
        <begin position="1126"/>
        <end position="1137"/>
    </location>
</feature>
<name>A0AAD4D5N5_9FUNG</name>
<feature type="non-terminal residue" evidence="6">
    <location>
        <position position="1137"/>
    </location>
</feature>
<dbReference type="Proteomes" id="UP001194580">
    <property type="component" value="Unassembled WGS sequence"/>
</dbReference>
<feature type="region of interest" description="Disordered" evidence="4">
    <location>
        <begin position="932"/>
        <end position="1028"/>
    </location>
</feature>
<feature type="compositionally biased region" description="Low complexity" evidence="4">
    <location>
        <begin position="987"/>
        <end position="1022"/>
    </location>
</feature>
<dbReference type="InterPro" id="IPR018731">
    <property type="entry name" value="Atg13_N"/>
</dbReference>
<dbReference type="GO" id="GO:0000407">
    <property type="term" value="C:phagophore assembly site"/>
    <property type="evidence" value="ECO:0007669"/>
    <property type="project" value="TreeGrafter"/>
</dbReference>
<feature type="compositionally biased region" description="Basic and acidic residues" evidence="4">
    <location>
        <begin position="445"/>
        <end position="455"/>
    </location>
</feature>
<protein>
    <recommendedName>
        <fullName evidence="3">Autophagy-related protein 13</fullName>
    </recommendedName>
</protein>
<feature type="compositionally biased region" description="Polar residues" evidence="4">
    <location>
        <begin position="620"/>
        <end position="660"/>
    </location>
</feature>
<dbReference type="PANTHER" id="PTHR13430">
    <property type="match status" value="1"/>
</dbReference>
<feature type="region of interest" description="Disordered" evidence="4">
    <location>
        <begin position="428"/>
        <end position="480"/>
    </location>
</feature>
<dbReference type="GO" id="GO:1990316">
    <property type="term" value="C:Atg1/ULK1 kinase complex"/>
    <property type="evidence" value="ECO:0007669"/>
    <property type="project" value="InterPro"/>
</dbReference>
<evidence type="ECO:0000256" key="2">
    <source>
        <dbReference type="ARBA" id="ARBA00023006"/>
    </source>
</evidence>
<sequence>MLVELFLDTSELSSNQVLVLLDENNRKSRIDLSGTGLHSAASTPLGQGRIRRNIILESWSLNLSNTPPDPVPEPPVVYKKSIIFFRSLFAYMRLLPAYQLYRRLKKQNHPLRIGFRVCRGHGPEESMFRESEIGIEVPLIEGETRPMLSEYRFGQVETPLGAFSLKVTYRSNVEFQVDESEAVLSSRFIDMDENYFTPTIVTHSQESSAPTRRQQSSALLAQRPSSEVYSSGGFQESINPVPTLRPRRNSAQSLQQRSGDYSSSQSSVSSLGTRMSRRGSSGAPGSLFTSTDNQNVSGTPPFSVAHGGHAAVAKHYVDPIMESPPFKLSTSQTDNRRQPSSSFSPFKSPSLSSSPSPSFLEAQPQSLSSRPSSIHLHRSPSSSSISRVQSSQQTMQNSMHLGSIPKTAGTLSSLPGGGVNMLSTSIKSNASSSTSAPRVTSSFGHRHDSSGRRASSESLPPGRNRNSIVGNSSLFQLTPDDDDVNEFMKMLEAPEPLKMFGKAGVSGIGSSFASDDNNLTASGLKTKSTLDRFQQLKQTNSNLSDSMSNSQLLAKEQHNQSPLTVTTTQVNRRSALGDMEPSSPTGLPFATTVSRHSQSFSSHQPGTPSPLHSEAPVYPSRSSGRGENPSGLSHASSREPSTGSTPVKRNSWLLNPDNSSGGSGIHRDLVRKTANIGNIAFRHGSLDQGKDILGMEEAMDRMKVEGATDDIAFGSYPEDVHHQHSLYSAPLNTGRDGSSSSASNNVPFSIFGADPRPIPSLASGGASAGRPGRLLRLGSGSSGASFTLPRLRPRAAEDNESLNDLNSVDGPEQRNRRRSSRHGQDEEEEDEMDEDGDDDEDVDIRGGQGGQGRDKDDKMGHNTSLNDDDDMLFIMSELSPGSNSGQDSDLAIAGLGASSAGGMMVGGGSGVNERGSGGMMPLTGAMLNLRSQSQSPALGPNSGAASSNSSSPHMRLFGRNNNNNGSGNGNGGNNNNSLNAATGHPLGHNNSGNGSTNNSHHSSNNNSRSNSVSHSRVGSGSNTNNHNSIEHLGLLRRSGSGSGVGFTDELLLLNASGNVIGGNGGDYLTTTSVTSSPFMPSAQPQQQSLHSCLPPVGYATGNSAAAAGGVFDSLLGGRRMSRGGSDRGGAGSGASST</sequence>
<dbReference type="Gene3D" id="3.30.900.10">
    <property type="entry name" value="HORMA domain"/>
    <property type="match status" value="1"/>
</dbReference>
<feature type="compositionally biased region" description="Polar residues" evidence="4">
    <location>
        <begin position="591"/>
        <end position="606"/>
    </location>
</feature>
<feature type="compositionally biased region" description="Low complexity" evidence="4">
    <location>
        <begin position="761"/>
        <end position="785"/>
    </location>
</feature>
<feature type="compositionally biased region" description="Polar residues" evidence="4">
    <location>
        <begin position="201"/>
        <end position="240"/>
    </location>
</feature>